<keyword evidence="2" id="KW-0378">Hydrolase</keyword>
<dbReference type="PANTHER" id="PTHR31297">
    <property type="entry name" value="GLUCAN ENDO-1,6-BETA-GLUCOSIDASE B"/>
    <property type="match status" value="1"/>
</dbReference>
<evidence type="ECO:0000256" key="4">
    <source>
        <dbReference type="ARBA" id="ARBA00023277"/>
    </source>
</evidence>
<organism evidence="9 10">
    <name type="scientific">Candidatus Scatosoma pullistercoris</name>
    <dbReference type="NCBI Taxonomy" id="2840934"/>
    <lineage>
        <taxon>Bacteria</taxon>
        <taxon>Bacillati</taxon>
        <taxon>Bacillota</taxon>
        <taxon>Clostridia</taxon>
        <taxon>Candidatus Scatosoma</taxon>
    </lineage>
</organism>
<protein>
    <submittedName>
        <fullName evidence="9">Cellulase family glycosylhydrolase</fullName>
    </submittedName>
</protein>
<feature type="domain" description="BIG2" evidence="8">
    <location>
        <begin position="540"/>
        <end position="614"/>
    </location>
</feature>
<proteinExistence type="inferred from homology"/>
<dbReference type="SUPFAM" id="SSF51445">
    <property type="entry name" value="(Trans)glycosidases"/>
    <property type="match status" value="1"/>
</dbReference>
<dbReference type="InterPro" id="IPR003343">
    <property type="entry name" value="Big_2"/>
</dbReference>
<dbReference type="InterPro" id="IPR001547">
    <property type="entry name" value="Glyco_hydro_5"/>
</dbReference>
<dbReference type="InterPro" id="IPR017853">
    <property type="entry name" value="GH"/>
</dbReference>
<keyword evidence="5" id="KW-0326">Glycosidase</keyword>
<evidence type="ECO:0000313" key="10">
    <source>
        <dbReference type="Proteomes" id="UP000824081"/>
    </source>
</evidence>
<keyword evidence="7" id="KW-0732">Signal</keyword>
<comment type="caution">
    <text evidence="9">The sequence shown here is derived from an EMBL/GenBank/DDBJ whole genome shotgun (WGS) entry which is preliminary data.</text>
</comment>
<evidence type="ECO:0000256" key="2">
    <source>
        <dbReference type="ARBA" id="ARBA00022801"/>
    </source>
</evidence>
<dbReference type="GO" id="GO:0009986">
    <property type="term" value="C:cell surface"/>
    <property type="evidence" value="ECO:0007669"/>
    <property type="project" value="TreeGrafter"/>
</dbReference>
<gene>
    <name evidence="9" type="ORF">IAC57_01325</name>
</gene>
<sequence length="766" mass="82979">MLKRIRNLFLGAFFALTLLPWSAIALNAAAETTDAAGNTAMSFRELSADEMVAEMGVGWNYGNRFDSGGGESGWGNPKATREFFRKVHDLGFNTIRLPVTWNNYIGRSEPYTVDSGLLDRVQDVVDYIIDEGMYVAINMHHDGGAASGWISEGVMASYPSGDPEKWQQCQDRYYSAWKQIAERFKDYDEHLLFEAMNEVAGNDATATGLKRDTAAIVTLNQLFTDAVRETGSNNVHRWLIVGGRYTNINTSTDKSNGFRFPEDPYNATNKFMFQIHDYDQQLGLTNPPSGEYSRAKARAYASQIQKILDGFTSQGIPIWFGEFGAGKQDGINEFGEQACAYYFETMIAYMSQTNMVGCIWDNGSMGNGLWGGGTTNDQFALIDRNTGEAYRPEAIGAMMRANEFYRDVPLTQIFSAIPGDDKNYTPVIPVTEIRLSDESLALRAGSVYTIEATSAPEDTNDPLIWSSDDSSIATVYKGKVTAKNVGQTTIRVYAQSTLYDGNDVVKEIVVTVYPDTSKANESAALTVPEKMEVTGTLWTSSSGITWNQSSGSAQPNATIPVTAEGLRRNDRLTFRSSDPSVVTVNGVGKLVGISEGTAYVSVGTQSGLQKQILVTVNGASAAQNALTAGEGISLDGSTSEKELTVTASGEGKVYFASSDPAVAFVASGKAVETADGKATVKVIAAGKGTATVTAYSESGDVCQTAVTVGEISPEFDDERTYYETEPSDIAPEVEIIVEETAVRNWLVGVDYQATTSNPDVTQELKV</sequence>
<dbReference type="GO" id="GO:0008422">
    <property type="term" value="F:beta-glucosidase activity"/>
    <property type="evidence" value="ECO:0007669"/>
    <property type="project" value="TreeGrafter"/>
</dbReference>
<dbReference type="PANTHER" id="PTHR31297:SF41">
    <property type="entry name" value="ENDOGLUCANASE, PUTATIVE (AFU_ORTHOLOGUE AFUA_5G01830)-RELATED"/>
    <property type="match status" value="1"/>
</dbReference>
<evidence type="ECO:0000259" key="8">
    <source>
        <dbReference type="SMART" id="SM00635"/>
    </source>
</evidence>
<reference evidence="9" key="2">
    <citation type="journal article" date="2021" name="PeerJ">
        <title>Extensive microbial diversity within the chicken gut microbiome revealed by metagenomics and culture.</title>
        <authorList>
            <person name="Gilroy R."/>
            <person name="Ravi A."/>
            <person name="Getino M."/>
            <person name="Pursley I."/>
            <person name="Horton D.L."/>
            <person name="Alikhan N.F."/>
            <person name="Baker D."/>
            <person name="Gharbi K."/>
            <person name="Hall N."/>
            <person name="Watson M."/>
            <person name="Adriaenssens E.M."/>
            <person name="Foster-Nyarko E."/>
            <person name="Jarju S."/>
            <person name="Secka A."/>
            <person name="Antonio M."/>
            <person name="Oren A."/>
            <person name="Chaudhuri R.R."/>
            <person name="La Ragione R."/>
            <person name="Hildebrand F."/>
            <person name="Pallen M.J."/>
        </authorList>
    </citation>
    <scope>NUCLEOTIDE SEQUENCE</scope>
    <source>
        <strain evidence="9">11687</strain>
    </source>
</reference>
<dbReference type="Pfam" id="PF00150">
    <property type="entry name" value="Cellulase"/>
    <property type="match status" value="1"/>
</dbReference>
<evidence type="ECO:0000256" key="3">
    <source>
        <dbReference type="ARBA" id="ARBA00023001"/>
    </source>
</evidence>
<dbReference type="EMBL" id="DVMZ01000037">
    <property type="protein sequence ID" value="HIU58719.1"/>
    <property type="molecule type" value="Genomic_DNA"/>
</dbReference>
<feature type="chain" id="PRO_5038866249" evidence="7">
    <location>
        <begin position="26"/>
        <end position="766"/>
    </location>
</feature>
<dbReference type="InterPro" id="IPR050386">
    <property type="entry name" value="Glycosyl_hydrolase_5"/>
</dbReference>
<feature type="non-terminal residue" evidence="9">
    <location>
        <position position="766"/>
    </location>
</feature>
<reference evidence="9" key="1">
    <citation type="submission" date="2020-10" db="EMBL/GenBank/DDBJ databases">
        <authorList>
            <person name="Gilroy R."/>
        </authorList>
    </citation>
    <scope>NUCLEOTIDE SEQUENCE</scope>
    <source>
        <strain evidence="9">11687</strain>
    </source>
</reference>
<evidence type="ECO:0000256" key="6">
    <source>
        <dbReference type="ARBA" id="ARBA00023326"/>
    </source>
</evidence>
<dbReference type="Gene3D" id="3.20.20.80">
    <property type="entry name" value="Glycosidases"/>
    <property type="match status" value="1"/>
</dbReference>
<dbReference type="SUPFAM" id="SSF49373">
    <property type="entry name" value="Invasin/intimin cell-adhesion fragments"/>
    <property type="match status" value="2"/>
</dbReference>
<dbReference type="Proteomes" id="UP000824081">
    <property type="component" value="Unassembled WGS sequence"/>
</dbReference>
<accession>A0A9D1MED6</accession>
<evidence type="ECO:0000256" key="5">
    <source>
        <dbReference type="ARBA" id="ARBA00023295"/>
    </source>
</evidence>
<dbReference type="Pfam" id="PF02368">
    <property type="entry name" value="Big_2"/>
    <property type="match status" value="1"/>
</dbReference>
<dbReference type="AlphaFoldDB" id="A0A9D1MED6"/>
<feature type="signal peptide" evidence="7">
    <location>
        <begin position="1"/>
        <end position="25"/>
    </location>
</feature>
<evidence type="ECO:0000256" key="1">
    <source>
        <dbReference type="ARBA" id="ARBA00005641"/>
    </source>
</evidence>
<dbReference type="Gene3D" id="2.60.40.1080">
    <property type="match status" value="2"/>
</dbReference>
<name>A0A9D1MED6_9FIRM</name>
<feature type="domain" description="BIG2" evidence="8">
    <location>
        <begin position="628"/>
        <end position="694"/>
    </location>
</feature>
<dbReference type="InterPro" id="IPR008964">
    <property type="entry name" value="Invasin/intimin_cell_adhesion"/>
</dbReference>
<dbReference type="SMART" id="SM00635">
    <property type="entry name" value="BID_2"/>
    <property type="match status" value="3"/>
</dbReference>
<evidence type="ECO:0000313" key="9">
    <source>
        <dbReference type="EMBL" id="HIU58719.1"/>
    </source>
</evidence>
<dbReference type="GO" id="GO:0005576">
    <property type="term" value="C:extracellular region"/>
    <property type="evidence" value="ECO:0007669"/>
    <property type="project" value="TreeGrafter"/>
</dbReference>
<comment type="similarity">
    <text evidence="1">Belongs to the glycosyl hydrolase 5 (cellulase A) family.</text>
</comment>
<evidence type="ECO:0000256" key="7">
    <source>
        <dbReference type="SAM" id="SignalP"/>
    </source>
</evidence>
<keyword evidence="6" id="KW-0624">Polysaccharide degradation</keyword>
<feature type="domain" description="BIG2" evidence="8">
    <location>
        <begin position="429"/>
        <end position="508"/>
    </location>
</feature>
<dbReference type="GO" id="GO:0030245">
    <property type="term" value="P:cellulose catabolic process"/>
    <property type="evidence" value="ECO:0007669"/>
    <property type="project" value="UniProtKB-KW"/>
</dbReference>
<keyword evidence="4" id="KW-0119">Carbohydrate metabolism</keyword>
<keyword evidence="3" id="KW-0136">Cellulose degradation</keyword>